<evidence type="ECO:0008006" key="5">
    <source>
        <dbReference type="Google" id="ProtNLM"/>
    </source>
</evidence>
<dbReference type="InterPro" id="IPR050951">
    <property type="entry name" value="Retrovirus_Pol_polyprotein"/>
</dbReference>
<dbReference type="AlphaFoldDB" id="A0A0L6USE0"/>
<sequence>APRHAISRPPWHSASPSCPPCSALRKDSSAATAETRSYPLAYISSTSSIQKTLTIMFSTFEKCLNVIDITVLLSLLTISAWTWLNDKIQNTSLLQKDTPFLFTEQASKEFDALKESFTTAPILAHFSELAQTLIETDASDYAVAGVISQSGVHTFSVFQNLSHSYSPTGSMGRISFVISFYYYLLTRKISSEGKAFTNKNPDNIFEACQGLKLVWLVDWAIGTGGFELVGVLELSTKIPAVVNITSYLKEYSISKNDLLLYKEKIVVPDNPSLKLSILESRHYSPLAGHFGQEKTYRLISRDFSWPGMTRDLKDNVKSCYDCNHNKSSKHRKYDLLQPLPILPLPWHSFSMDFISQLPLSNGYDAILFITTCTSLQLADLNFELTLKQKDNATRNKPINFTFNLPLSTLTNPKTFRKEAWSIQNQISCFEKRFQTFSSFKMEGNPPSFSCLVISLTKIKLPGNPPTIFETLLTWFKTFIPPTLTNLFNLKSSSLIS</sequence>
<dbReference type="Pfam" id="PF17919">
    <property type="entry name" value="RT_RNaseH_2"/>
    <property type="match status" value="1"/>
</dbReference>
<feature type="domain" description="Integrase zinc-binding" evidence="2">
    <location>
        <begin position="270"/>
        <end position="327"/>
    </location>
</feature>
<organism evidence="3 4">
    <name type="scientific">Puccinia sorghi</name>
    <dbReference type="NCBI Taxonomy" id="27349"/>
    <lineage>
        <taxon>Eukaryota</taxon>
        <taxon>Fungi</taxon>
        <taxon>Dikarya</taxon>
        <taxon>Basidiomycota</taxon>
        <taxon>Pucciniomycotina</taxon>
        <taxon>Pucciniomycetes</taxon>
        <taxon>Pucciniales</taxon>
        <taxon>Pucciniaceae</taxon>
        <taxon>Puccinia</taxon>
    </lineage>
</organism>
<gene>
    <name evidence="3" type="ORF">VP01_3967g1</name>
</gene>
<dbReference type="VEuPathDB" id="FungiDB:VP01_3967g1"/>
<dbReference type="Pfam" id="PF17921">
    <property type="entry name" value="Integrase_H2C2"/>
    <property type="match status" value="1"/>
</dbReference>
<dbReference type="EMBL" id="LAVV01009020">
    <property type="protein sequence ID" value="KNZ51414.1"/>
    <property type="molecule type" value="Genomic_DNA"/>
</dbReference>
<dbReference type="OrthoDB" id="2273864at2759"/>
<proteinExistence type="predicted"/>
<keyword evidence="4" id="KW-1185">Reference proteome</keyword>
<dbReference type="SUPFAM" id="SSF56672">
    <property type="entry name" value="DNA/RNA polymerases"/>
    <property type="match status" value="1"/>
</dbReference>
<evidence type="ECO:0000259" key="2">
    <source>
        <dbReference type="Pfam" id="PF17921"/>
    </source>
</evidence>
<accession>A0A0L6USE0</accession>
<dbReference type="PANTHER" id="PTHR37984:SF15">
    <property type="entry name" value="INTEGRASE CATALYTIC DOMAIN-CONTAINING PROTEIN"/>
    <property type="match status" value="1"/>
</dbReference>
<feature type="non-terminal residue" evidence="3">
    <location>
        <position position="1"/>
    </location>
</feature>
<name>A0A0L6USE0_9BASI</name>
<dbReference type="FunFam" id="1.10.340.70:FF:000001">
    <property type="entry name" value="Retrovirus-related Pol polyprotein from transposon gypsy-like Protein"/>
    <property type="match status" value="1"/>
</dbReference>
<evidence type="ECO:0000313" key="4">
    <source>
        <dbReference type="Proteomes" id="UP000037035"/>
    </source>
</evidence>
<protein>
    <recommendedName>
        <fullName evidence="5">Integrase zinc-binding domain-containing protein</fullName>
    </recommendedName>
</protein>
<reference evidence="3 4" key="1">
    <citation type="submission" date="2015-08" db="EMBL/GenBank/DDBJ databases">
        <title>Next Generation Sequencing and Analysis of the Genome of Puccinia sorghi L Schw, the Causal Agent of Maize Common Rust.</title>
        <authorList>
            <person name="Rochi L."/>
            <person name="Burguener G."/>
            <person name="Darino M."/>
            <person name="Turjanski A."/>
            <person name="Kreff E."/>
            <person name="Dieguez M.J."/>
            <person name="Sacco F."/>
        </authorList>
    </citation>
    <scope>NUCLEOTIDE SEQUENCE [LARGE SCALE GENOMIC DNA]</scope>
    <source>
        <strain evidence="3 4">RO10H11247</strain>
    </source>
</reference>
<dbReference type="InterPro" id="IPR043502">
    <property type="entry name" value="DNA/RNA_pol_sf"/>
</dbReference>
<comment type="caution">
    <text evidence="3">The sequence shown here is derived from an EMBL/GenBank/DDBJ whole genome shotgun (WGS) entry which is preliminary data.</text>
</comment>
<dbReference type="Gene3D" id="1.10.340.70">
    <property type="match status" value="1"/>
</dbReference>
<evidence type="ECO:0000259" key="1">
    <source>
        <dbReference type="Pfam" id="PF17919"/>
    </source>
</evidence>
<dbReference type="Proteomes" id="UP000037035">
    <property type="component" value="Unassembled WGS sequence"/>
</dbReference>
<feature type="domain" description="Reverse transcriptase/retrotransposon-derived protein RNase H-like" evidence="1">
    <location>
        <begin position="102"/>
        <end position="163"/>
    </location>
</feature>
<dbReference type="PANTHER" id="PTHR37984">
    <property type="entry name" value="PROTEIN CBG26694"/>
    <property type="match status" value="1"/>
</dbReference>
<dbReference type="InterPro" id="IPR041588">
    <property type="entry name" value="Integrase_H2C2"/>
</dbReference>
<dbReference type="InterPro" id="IPR041577">
    <property type="entry name" value="RT_RNaseH_2"/>
</dbReference>
<evidence type="ECO:0000313" key="3">
    <source>
        <dbReference type="EMBL" id="KNZ51414.1"/>
    </source>
</evidence>